<dbReference type="KEGG" id="som:SOMG_00771"/>
<feature type="active site" evidence="3">
    <location>
        <position position="95"/>
    </location>
</feature>
<keyword evidence="5 9" id="KW-0645">Protease</keyword>
<dbReference type="CDD" id="cd05471">
    <property type="entry name" value="pepsin_like"/>
    <property type="match status" value="1"/>
</dbReference>
<accession>A0AAE9W7S9</accession>
<evidence type="ECO:0000256" key="1">
    <source>
        <dbReference type="ARBA" id="ARBA00007447"/>
    </source>
</evidence>
<evidence type="ECO:0000256" key="2">
    <source>
        <dbReference type="ARBA" id="ARBA00022750"/>
    </source>
</evidence>
<evidence type="ECO:0000256" key="5">
    <source>
        <dbReference type="RuleBase" id="RU000454"/>
    </source>
</evidence>
<dbReference type="PANTHER" id="PTHR47966:SF79">
    <property type="entry name" value="ASPARTIC PROTEINASE SXA1"/>
    <property type="match status" value="1"/>
</dbReference>
<name>A0AAE9W7S9_9SCHI</name>
<keyword evidence="10" id="KW-1185">Reference proteome</keyword>
<dbReference type="PRINTS" id="PR00792">
    <property type="entry name" value="PEPSIN"/>
</dbReference>
<dbReference type="PROSITE" id="PS00141">
    <property type="entry name" value="ASP_PROTEASE"/>
    <property type="match status" value="1"/>
</dbReference>
<dbReference type="InterPro" id="IPR033121">
    <property type="entry name" value="PEPTIDASE_A1"/>
</dbReference>
<evidence type="ECO:0000256" key="4">
    <source>
        <dbReference type="PIRSR" id="PIRSR601461-2"/>
    </source>
</evidence>
<evidence type="ECO:0000256" key="3">
    <source>
        <dbReference type="PIRSR" id="PIRSR601461-1"/>
    </source>
</evidence>
<feature type="active site" evidence="3">
    <location>
        <position position="322"/>
    </location>
</feature>
<evidence type="ECO:0000256" key="7">
    <source>
        <dbReference type="SAM" id="SignalP"/>
    </source>
</evidence>
<dbReference type="SUPFAM" id="SSF50630">
    <property type="entry name" value="Acid proteases"/>
    <property type="match status" value="1"/>
</dbReference>
<feature type="compositionally biased region" description="Polar residues" evidence="6">
    <location>
        <begin position="292"/>
        <end position="304"/>
    </location>
</feature>
<dbReference type="Pfam" id="PF00026">
    <property type="entry name" value="Asp"/>
    <property type="match status" value="1"/>
</dbReference>
<proteinExistence type="inferred from homology"/>
<dbReference type="EMBL" id="CP115611">
    <property type="protein sequence ID" value="WBW70960.1"/>
    <property type="molecule type" value="Genomic_DNA"/>
</dbReference>
<feature type="signal peptide" evidence="7">
    <location>
        <begin position="1"/>
        <end position="22"/>
    </location>
</feature>
<keyword evidence="7" id="KW-0732">Signal</keyword>
<evidence type="ECO:0000313" key="9">
    <source>
        <dbReference type="EMBL" id="WBW70960.1"/>
    </source>
</evidence>
<dbReference type="InterPro" id="IPR001969">
    <property type="entry name" value="Aspartic_peptidase_AS"/>
</dbReference>
<dbReference type="InterPro" id="IPR034164">
    <property type="entry name" value="Pepsin-like_dom"/>
</dbReference>
<dbReference type="PANTHER" id="PTHR47966">
    <property type="entry name" value="BETA-SITE APP-CLEAVING ENZYME, ISOFORM A-RELATED"/>
    <property type="match status" value="1"/>
</dbReference>
<feature type="disulfide bond" evidence="4">
    <location>
        <begin position="356"/>
        <end position="395"/>
    </location>
</feature>
<feature type="region of interest" description="Disordered" evidence="6">
    <location>
        <begin position="292"/>
        <end position="317"/>
    </location>
</feature>
<keyword evidence="2 5" id="KW-0064">Aspartyl protease</keyword>
<dbReference type="Proteomes" id="UP001212411">
    <property type="component" value="Chromosome 1"/>
</dbReference>
<reference evidence="9 10" key="1">
    <citation type="journal article" date="2023" name="G3 (Bethesda)">
        <title>A high-quality reference genome for the fission yeast Schizosaccharomyces osmophilus.</title>
        <authorList>
            <person name="Jia G.S."/>
            <person name="Zhang W.C."/>
            <person name="Liang Y."/>
            <person name="Liu X.H."/>
            <person name="Rhind N."/>
            <person name="Pidoux A."/>
            <person name="Brysch-Herzberg M."/>
            <person name="Du L.L."/>
        </authorList>
    </citation>
    <scope>NUCLEOTIDE SEQUENCE [LARGE SCALE GENOMIC DNA]</scope>
    <source>
        <strain evidence="9 10">CBS 15793</strain>
    </source>
</reference>
<keyword evidence="5" id="KW-0378">Hydrolase</keyword>
<dbReference type="RefSeq" id="XP_056035203.1">
    <property type="nucleotide sequence ID" value="XM_056179565.1"/>
</dbReference>
<sequence length="524" mass="56673">MKFSLLWAAACVLQTAHRLCSATVVDTDDGGKSVVMGLRHSYAQDDSAEFERTRFLSKRDGYGYPLLDLEYTNTGSYFASIIMGEKKRNFSLTLDTGSPYTWVTASNVSALDPSEFGGNMEPGRSTSDLQGICSNYTCYDFSDTSAKLTSNNIIGFLTSYGDNTTAIGYNMVDKAYFAGLSLDNFTFGVATREYDSNQISITPGIIGLSPGMTIVGVSSNNRAVAYSPPTIVEQLYTSGLINSYSFGIYLNAQEGELIFGGYNKARIDGNFHWLDISDDSNFYSVFLESLSMPDSSNQENSKNLSFDKSDSSSQVNQNATVDTGTVLLYMPENAVEAIADRYSGFINTQGYPVVYCNSFSDSDYVQFNFQGDASFQIPMGQLVIAREPYQGQELCYLAFVPSSQSCILGQYFLQNIYAAYDWDAQKIGFANLRKNATGSGVEVGNIASALSGVSTAKPAASATVSDGYNIGSSSVPLTGTPGANSTLLESSASESEESVASAFGKYSMYSLFTIMTSFLLLVVM</sequence>
<dbReference type="GO" id="GO:0004190">
    <property type="term" value="F:aspartic-type endopeptidase activity"/>
    <property type="evidence" value="ECO:0007669"/>
    <property type="project" value="UniProtKB-KW"/>
</dbReference>
<dbReference type="InterPro" id="IPR021109">
    <property type="entry name" value="Peptidase_aspartic_dom_sf"/>
</dbReference>
<feature type="domain" description="Peptidase A1" evidence="8">
    <location>
        <begin position="77"/>
        <end position="430"/>
    </location>
</feature>
<dbReference type="GeneID" id="80874254"/>
<organism evidence="9 10">
    <name type="scientific">Schizosaccharomyces osmophilus</name>
    <dbReference type="NCBI Taxonomy" id="2545709"/>
    <lineage>
        <taxon>Eukaryota</taxon>
        <taxon>Fungi</taxon>
        <taxon>Dikarya</taxon>
        <taxon>Ascomycota</taxon>
        <taxon>Taphrinomycotina</taxon>
        <taxon>Schizosaccharomycetes</taxon>
        <taxon>Schizosaccharomycetales</taxon>
        <taxon>Schizosaccharomycetaceae</taxon>
        <taxon>Schizosaccharomyces</taxon>
    </lineage>
</organism>
<dbReference type="AlphaFoldDB" id="A0AAE9W7S9"/>
<dbReference type="Gene3D" id="2.40.70.10">
    <property type="entry name" value="Acid Proteases"/>
    <property type="match status" value="2"/>
</dbReference>
<feature type="chain" id="PRO_5041911960" evidence="7">
    <location>
        <begin position="23"/>
        <end position="524"/>
    </location>
</feature>
<dbReference type="GO" id="GO:0006508">
    <property type="term" value="P:proteolysis"/>
    <property type="evidence" value="ECO:0007669"/>
    <property type="project" value="UniProtKB-KW"/>
</dbReference>
<dbReference type="InterPro" id="IPR001461">
    <property type="entry name" value="Aspartic_peptidase_A1"/>
</dbReference>
<gene>
    <name evidence="9" type="primary">sxa1</name>
    <name evidence="9" type="ORF">SOMG_00771</name>
</gene>
<comment type="similarity">
    <text evidence="1 5">Belongs to the peptidase A1 family.</text>
</comment>
<evidence type="ECO:0000313" key="10">
    <source>
        <dbReference type="Proteomes" id="UP001212411"/>
    </source>
</evidence>
<keyword evidence="4" id="KW-1015">Disulfide bond</keyword>
<evidence type="ECO:0000256" key="6">
    <source>
        <dbReference type="SAM" id="MobiDB-lite"/>
    </source>
</evidence>
<protein>
    <submittedName>
        <fullName evidence="9">Aspartic protease Sxa1</fullName>
    </submittedName>
</protein>
<dbReference type="PROSITE" id="PS51767">
    <property type="entry name" value="PEPTIDASE_A1"/>
    <property type="match status" value="1"/>
</dbReference>
<evidence type="ECO:0000259" key="8">
    <source>
        <dbReference type="PROSITE" id="PS51767"/>
    </source>
</evidence>